<protein>
    <submittedName>
        <fullName evidence="1">SRPBCC family protein</fullName>
    </submittedName>
</protein>
<name>A0A5C4WCX4_9ACTN</name>
<organism evidence="1 2">
    <name type="scientific">Nocardioides albidus</name>
    <dbReference type="NCBI Taxonomy" id="1517589"/>
    <lineage>
        <taxon>Bacteria</taxon>
        <taxon>Bacillati</taxon>
        <taxon>Actinomycetota</taxon>
        <taxon>Actinomycetes</taxon>
        <taxon>Propionibacteriales</taxon>
        <taxon>Nocardioidaceae</taxon>
        <taxon>Nocardioides</taxon>
    </lineage>
</organism>
<dbReference type="EMBL" id="VDMP01000016">
    <property type="protein sequence ID" value="TNM46078.1"/>
    <property type="molecule type" value="Genomic_DNA"/>
</dbReference>
<dbReference type="Gene3D" id="3.30.530.20">
    <property type="match status" value="1"/>
</dbReference>
<sequence length="161" mass="17451">MSLSADPVTPCHTFAVSNVVEQSIEIQAPISAVFEYVDDFSKTQDWMYGLTKLEPVTEQRRGVGAQYDGVLKVGVPLKSRVECTAWEQDALVELTSIKGIETTQRWTFTDLGGDRTRVDAWISFTLPGGPAGKAIASAVKPVVGIAVKHSSEALVRNVEAL</sequence>
<gene>
    <name evidence="1" type="ORF">FHP29_03845</name>
</gene>
<dbReference type="CDD" id="cd07812">
    <property type="entry name" value="SRPBCC"/>
    <property type="match status" value="1"/>
</dbReference>
<dbReference type="InterPro" id="IPR023393">
    <property type="entry name" value="START-like_dom_sf"/>
</dbReference>
<accession>A0A5C4WCX4</accession>
<dbReference type="AlphaFoldDB" id="A0A5C4WCX4"/>
<dbReference type="InterPro" id="IPR019587">
    <property type="entry name" value="Polyketide_cyclase/dehydratase"/>
</dbReference>
<comment type="caution">
    <text evidence="1">The sequence shown here is derived from an EMBL/GenBank/DDBJ whole genome shotgun (WGS) entry which is preliminary data.</text>
</comment>
<dbReference type="SUPFAM" id="SSF55961">
    <property type="entry name" value="Bet v1-like"/>
    <property type="match status" value="1"/>
</dbReference>
<evidence type="ECO:0000313" key="1">
    <source>
        <dbReference type="EMBL" id="TNM46078.1"/>
    </source>
</evidence>
<evidence type="ECO:0000313" key="2">
    <source>
        <dbReference type="Proteomes" id="UP000313231"/>
    </source>
</evidence>
<proteinExistence type="predicted"/>
<keyword evidence="2" id="KW-1185">Reference proteome</keyword>
<dbReference type="Proteomes" id="UP000313231">
    <property type="component" value="Unassembled WGS sequence"/>
</dbReference>
<reference evidence="1 2" key="1">
    <citation type="journal article" date="2016" name="Int. J. Syst. Evol. Microbiol.">
        <title>Nocardioides albidus sp. nov., an actinobacterium isolated from garden soil.</title>
        <authorList>
            <person name="Singh H."/>
            <person name="Du J."/>
            <person name="Trinh H."/>
            <person name="Won K."/>
            <person name="Yang J.E."/>
            <person name="Yin C."/>
            <person name="Kook M."/>
            <person name="Yi T.H."/>
        </authorList>
    </citation>
    <scope>NUCLEOTIDE SEQUENCE [LARGE SCALE GENOMIC DNA]</scope>
    <source>
        <strain evidence="1 2">CCTCC AB 2015297</strain>
    </source>
</reference>
<dbReference type="Pfam" id="PF10604">
    <property type="entry name" value="Polyketide_cyc2"/>
    <property type="match status" value="1"/>
</dbReference>